<organism evidence="8 9">
    <name type="scientific">Durusdinium trenchii</name>
    <dbReference type="NCBI Taxonomy" id="1381693"/>
    <lineage>
        <taxon>Eukaryota</taxon>
        <taxon>Sar</taxon>
        <taxon>Alveolata</taxon>
        <taxon>Dinophyceae</taxon>
        <taxon>Suessiales</taxon>
        <taxon>Symbiodiniaceae</taxon>
        <taxon>Durusdinium</taxon>
    </lineage>
</organism>
<evidence type="ECO:0000259" key="7">
    <source>
        <dbReference type="SMART" id="SM00237"/>
    </source>
</evidence>
<keyword evidence="4" id="KW-0106">Calcium</keyword>
<dbReference type="InterPro" id="IPR003644">
    <property type="entry name" value="Calx_beta"/>
</dbReference>
<accession>A0ABP0KT35</accession>
<evidence type="ECO:0000256" key="4">
    <source>
        <dbReference type="ARBA" id="ARBA00022837"/>
    </source>
</evidence>
<dbReference type="InterPro" id="IPR001680">
    <property type="entry name" value="WD40_rpt"/>
</dbReference>
<dbReference type="SUPFAM" id="SSF50978">
    <property type="entry name" value="WD40 repeat-like"/>
    <property type="match status" value="1"/>
</dbReference>
<evidence type="ECO:0000256" key="2">
    <source>
        <dbReference type="ARBA" id="ARBA00022729"/>
    </source>
</evidence>
<gene>
    <name evidence="8" type="ORF">SCF082_LOCUS19052</name>
</gene>
<dbReference type="SMART" id="SM00237">
    <property type="entry name" value="Calx_beta"/>
    <property type="match status" value="1"/>
</dbReference>
<dbReference type="SUPFAM" id="SSF141072">
    <property type="entry name" value="CalX-like"/>
    <property type="match status" value="1"/>
</dbReference>
<comment type="caution">
    <text evidence="8">The sequence shown here is derived from an EMBL/GenBank/DDBJ whole genome shotgun (WGS) entry which is preliminary data.</text>
</comment>
<evidence type="ECO:0000256" key="3">
    <source>
        <dbReference type="ARBA" id="ARBA00022737"/>
    </source>
</evidence>
<evidence type="ECO:0000256" key="1">
    <source>
        <dbReference type="ARBA" id="ARBA00022574"/>
    </source>
</evidence>
<keyword evidence="6" id="KW-0175">Coiled coil</keyword>
<dbReference type="Pfam" id="PF00400">
    <property type="entry name" value="WD40"/>
    <property type="match status" value="2"/>
</dbReference>
<sequence length="551" mass="60003">MDAHAGGRGVLVGYGTKTDNMVLWNMAEDQVAQRFQGQTTPIFSCCLGKDIALSGGKDGMVVLNDLETGACIRTWQVHEGLVTSIALAKDGHQVCTASRDGRVVVFDINAGELPACLVSDIEDAAAGYTVCHAVWCGEDELLSAGDDYCVKRWDVRKPRDPPLASYMGHTSCVRSLAVSPDGSLFASGAVDSSVRLWAMKPTGLRSRLSKTEDGASISDFLEQLKKRREEVIERVHEGEGDLSEVRELNEEIETLEQKAKEKGDKGIIDSSGYIRALLGLSGHTLTVGTLAWQDYEGGHRILSGSQDEAVCVFDFTDEEIMEGFSTMSPEERCVFNFLMMSVACMENCGKVEVVVTRSGLLDCMATVGYRTKDGTATSVEDFKPTEGKLSFNPGEEQKSFEVEIVDDDRCEDQEEFYIELLEPKVHKNGDGGKDSIRFAILGDNAITTIKIIDKDIPGIFCFDHEHDQVEVHSKPDVDVKFDVMVKRIEGASGKAVRISASTFRLSVQGLGPLGVQVAVCRVAPPSHLLGGVVFVVTKHVALLLFLAHPPN</sequence>
<name>A0ABP0KT35_9DINO</name>
<reference evidence="8 9" key="1">
    <citation type="submission" date="2024-02" db="EMBL/GenBank/DDBJ databases">
        <authorList>
            <person name="Chen Y."/>
            <person name="Shah S."/>
            <person name="Dougan E. K."/>
            <person name="Thang M."/>
            <person name="Chan C."/>
        </authorList>
    </citation>
    <scope>NUCLEOTIDE SEQUENCE [LARGE SCALE GENOMIC DNA]</scope>
</reference>
<keyword evidence="9" id="KW-1185">Reference proteome</keyword>
<feature type="repeat" description="WD" evidence="5">
    <location>
        <begin position="166"/>
        <end position="197"/>
    </location>
</feature>
<dbReference type="PANTHER" id="PTHR19848:SF8">
    <property type="entry name" value="F-BOX AND WD REPEAT DOMAIN CONTAINING 7"/>
    <property type="match status" value="1"/>
</dbReference>
<dbReference type="PROSITE" id="PS50294">
    <property type="entry name" value="WD_REPEATS_REGION"/>
    <property type="match status" value="1"/>
</dbReference>
<feature type="repeat" description="WD" evidence="5">
    <location>
        <begin position="75"/>
        <end position="116"/>
    </location>
</feature>
<evidence type="ECO:0000256" key="5">
    <source>
        <dbReference type="PROSITE-ProRule" id="PRU00221"/>
    </source>
</evidence>
<proteinExistence type="predicted"/>
<dbReference type="InterPro" id="IPR036322">
    <property type="entry name" value="WD40_repeat_dom_sf"/>
</dbReference>
<evidence type="ECO:0000256" key="6">
    <source>
        <dbReference type="SAM" id="Coils"/>
    </source>
</evidence>
<dbReference type="PANTHER" id="PTHR19848">
    <property type="entry name" value="WD40 REPEAT PROTEIN"/>
    <property type="match status" value="1"/>
</dbReference>
<protein>
    <submittedName>
        <fullName evidence="8">Uncharacterized WD repeat-containing protein alr3466</fullName>
    </submittedName>
</protein>
<evidence type="ECO:0000313" key="9">
    <source>
        <dbReference type="Proteomes" id="UP001642464"/>
    </source>
</evidence>
<feature type="coiled-coil region" evidence="6">
    <location>
        <begin position="221"/>
        <end position="265"/>
    </location>
</feature>
<dbReference type="PROSITE" id="PS50082">
    <property type="entry name" value="WD_REPEATS_2"/>
    <property type="match status" value="3"/>
</dbReference>
<dbReference type="Gene3D" id="2.130.10.10">
    <property type="entry name" value="YVTN repeat-like/Quinoprotein amine dehydrogenase"/>
    <property type="match status" value="2"/>
</dbReference>
<dbReference type="SMART" id="SM00320">
    <property type="entry name" value="WD40"/>
    <property type="match status" value="5"/>
</dbReference>
<keyword evidence="3" id="KW-0677">Repeat</keyword>
<dbReference type="InterPro" id="IPR038081">
    <property type="entry name" value="CalX-like_sf"/>
</dbReference>
<dbReference type="EMBL" id="CAXAMM010012925">
    <property type="protein sequence ID" value="CAK9030025.1"/>
    <property type="molecule type" value="Genomic_DNA"/>
</dbReference>
<evidence type="ECO:0000313" key="8">
    <source>
        <dbReference type="EMBL" id="CAK9030025.1"/>
    </source>
</evidence>
<dbReference type="InterPro" id="IPR015943">
    <property type="entry name" value="WD40/YVTN_repeat-like_dom_sf"/>
</dbReference>
<dbReference type="Proteomes" id="UP001642464">
    <property type="component" value="Unassembled WGS sequence"/>
</dbReference>
<feature type="repeat" description="WD" evidence="5">
    <location>
        <begin position="280"/>
        <end position="323"/>
    </location>
</feature>
<dbReference type="Gene3D" id="2.60.40.2030">
    <property type="match status" value="1"/>
</dbReference>
<keyword evidence="2" id="KW-0732">Signal</keyword>
<feature type="domain" description="Calx-beta" evidence="7">
    <location>
        <begin position="324"/>
        <end position="421"/>
    </location>
</feature>
<keyword evidence="1 5" id="KW-0853">WD repeat</keyword>
<dbReference type="Pfam" id="PF03160">
    <property type="entry name" value="Calx-beta"/>
    <property type="match status" value="1"/>
</dbReference>